<feature type="compositionally biased region" description="Basic and acidic residues" evidence="6">
    <location>
        <begin position="392"/>
        <end position="402"/>
    </location>
</feature>
<reference evidence="8" key="1">
    <citation type="submission" date="2022-10" db="EMBL/GenBank/DDBJ databases">
        <title>Culturing micro-colonial fungi from biological soil crusts in the Mojave desert and describing Neophaeococcomyces mojavensis, and introducing the new genera and species Taxawa tesnikishii.</title>
        <authorList>
            <person name="Kurbessoian T."/>
            <person name="Stajich J.E."/>
        </authorList>
    </citation>
    <scope>NUCLEOTIDE SEQUENCE</scope>
    <source>
        <strain evidence="8">TK_41</strain>
    </source>
</reference>
<evidence type="ECO:0000256" key="6">
    <source>
        <dbReference type="SAM" id="MobiDB-lite"/>
    </source>
</evidence>
<evidence type="ECO:0000256" key="3">
    <source>
        <dbReference type="ARBA" id="ARBA00022771"/>
    </source>
</evidence>
<keyword evidence="9" id="KW-1185">Reference proteome</keyword>
<feature type="compositionally biased region" description="Polar residues" evidence="6">
    <location>
        <begin position="166"/>
        <end position="178"/>
    </location>
</feature>
<feature type="domain" description="Arf-GAP" evidence="7">
    <location>
        <begin position="14"/>
        <end position="135"/>
    </location>
</feature>
<evidence type="ECO:0000313" key="8">
    <source>
        <dbReference type="EMBL" id="KAJ9603983.1"/>
    </source>
</evidence>
<keyword evidence="4" id="KW-0862">Zinc</keyword>
<dbReference type="Proteomes" id="UP001172673">
    <property type="component" value="Unassembled WGS sequence"/>
</dbReference>
<evidence type="ECO:0000256" key="4">
    <source>
        <dbReference type="ARBA" id="ARBA00022833"/>
    </source>
</evidence>
<dbReference type="PANTHER" id="PTHR46395">
    <property type="entry name" value="ADP-RIBOSYLATION FACTOR GTPASE-ACTIVATING PROTEIN 1"/>
    <property type="match status" value="1"/>
</dbReference>
<accession>A0AA39CD70</accession>
<dbReference type="GO" id="GO:0008270">
    <property type="term" value="F:zinc ion binding"/>
    <property type="evidence" value="ECO:0007669"/>
    <property type="project" value="UniProtKB-KW"/>
</dbReference>
<evidence type="ECO:0000256" key="2">
    <source>
        <dbReference type="ARBA" id="ARBA00022723"/>
    </source>
</evidence>
<feature type="region of interest" description="Disordered" evidence="6">
    <location>
        <begin position="341"/>
        <end position="402"/>
    </location>
</feature>
<feature type="region of interest" description="Disordered" evidence="6">
    <location>
        <begin position="206"/>
        <end position="241"/>
    </location>
</feature>
<dbReference type="PRINTS" id="PR00405">
    <property type="entry name" value="REVINTRACTNG"/>
</dbReference>
<protein>
    <submittedName>
        <fullName evidence="8">Zn finger-containing GTPase- Activating Protein for ARF</fullName>
    </submittedName>
</protein>
<dbReference type="SMART" id="SM00105">
    <property type="entry name" value="ArfGap"/>
    <property type="match status" value="1"/>
</dbReference>
<dbReference type="FunFam" id="1.10.220.150:FF:000014">
    <property type="entry name" value="ADP-ribosylation factor GTPase-activating protein"/>
    <property type="match status" value="1"/>
</dbReference>
<dbReference type="InterPro" id="IPR001164">
    <property type="entry name" value="ArfGAP_dom"/>
</dbReference>
<dbReference type="GO" id="GO:0030100">
    <property type="term" value="P:regulation of endocytosis"/>
    <property type="evidence" value="ECO:0007669"/>
    <property type="project" value="TreeGrafter"/>
</dbReference>
<dbReference type="CDD" id="cd08830">
    <property type="entry name" value="ArfGap_ArfGap1"/>
    <property type="match status" value="1"/>
</dbReference>
<keyword evidence="2" id="KW-0479">Metal-binding</keyword>
<feature type="compositionally biased region" description="Gly residues" evidence="6">
    <location>
        <begin position="359"/>
        <end position="373"/>
    </location>
</feature>
<feature type="region of interest" description="Disordered" evidence="6">
    <location>
        <begin position="150"/>
        <end position="191"/>
    </location>
</feature>
<evidence type="ECO:0000256" key="1">
    <source>
        <dbReference type="ARBA" id="ARBA00022468"/>
    </source>
</evidence>
<comment type="caution">
    <text evidence="8">The sequence shown here is derived from an EMBL/GenBank/DDBJ whole genome shotgun (WGS) entry which is preliminary data.</text>
</comment>
<dbReference type="Gene3D" id="1.10.220.150">
    <property type="entry name" value="Arf GTPase activating protein"/>
    <property type="match status" value="1"/>
</dbReference>
<evidence type="ECO:0000313" key="9">
    <source>
        <dbReference type="Proteomes" id="UP001172673"/>
    </source>
</evidence>
<dbReference type="AlphaFoldDB" id="A0AA39CD70"/>
<keyword evidence="3 5" id="KW-0863">Zinc-finger</keyword>
<organism evidence="8 9">
    <name type="scientific">Cladophialophora chaetospira</name>
    <dbReference type="NCBI Taxonomy" id="386627"/>
    <lineage>
        <taxon>Eukaryota</taxon>
        <taxon>Fungi</taxon>
        <taxon>Dikarya</taxon>
        <taxon>Ascomycota</taxon>
        <taxon>Pezizomycotina</taxon>
        <taxon>Eurotiomycetes</taxon>
        <taxon>Chaetothyriomycetidae</taxon>
        <taxon>Chaetothyriales</taxon>
        <taxon>Herpotrichiellaceae</taxon>
        <taxon>Cladophialophora</taxon>
    </lineage>
</organism>
<name>A0AA39CD70_9EURO</name>
<dbReference type="Pfam" id="PF01412">
    <property type="entry name" value="ArfGap"/>
    <property type="match status" value="1"/>
</dbReference>
<evidence type="ECO:0000259" key="7">
    <source>
        <dbReference type="PROSITE" id="PS50115"/>
    </source>
</evidence>
<dbReference type="EMBL" id="JAPDRK010000020">
    <property type="protein sequence ID" value="KAJ9603983.1"/>
    <property type="molecule type" value="Genomic_DNA"/>
</dbReference>
<dbReference type="InterPro" id="IPR037278">
    <property type="entry name" value="ARFGAP/RecO"/>
</dbReference>
<dbReference type="PROSITE" id="PS50115">
    <property type="entry name" value="ARFGAP"/>
    <property type="match status" value="1"/>
</dbReference>
<proteinExistence type="predicted"/>
<keyword evidence="1" id="KW-0343">GTPase activation</keyword>
<dbReference type="GO" id="GO:0000139">
    <property type="term" value="C:Golgi membrane"/>
    <property type="evidence" value="ECO:0007669"/>
    <property type="project" value="TreeGrafter"/>
</dbReference>
<dbReference type="GO" id="GO:0005096">
    <property type="term" value="F:GTPase activator activity"/>
    <property type="evidence" value="ECO:0007669"/>
    <property type="project" value="UniProtKB-KW"/>
</dbReference>
<evidence type="ECO:0000256" key="5">
    <source>
        <dbReference type="PROSITE-ProRule" id="PRU00288"/>
    </source>
</evidence>
<dbReference type="GO" id="GO:0032012">
    <property type="term" value="P:regulation of ARF protein signal transduction"/>
    <property type="evidence" value="ECO:0007669"/>
    <property type="project" value="TreeGrafter"/>
</dbReference>
<dbReference type="InterPro" id="IPR038508">
    <property type="entry name" value="ArfGAP_dom_sf"/>
</dbReference>
<dbReference type="PANTHER" id="PTHR46395:SF1">
    <property type="entry name" value="ADP-RIBOSYLATION FACTOR GTPASE-ACTIVATING PROTEIN 1"/>
    <property type="match status" value="1"/>
</dbReference>
<gene>
    <name evidence="8" type="primary">GCS1</name>
    <name evidence="8" type="ORF">H2200_011505</name>
</gene>
<sequence length="402" mass="42471">MAAKANFELDPETRSKLAAIGKKEGAGNDRCCDCGAPSPQWASPKFSTFICLQCAGVHRGLGVHVSFVRSVSMDQFKAAEIQRMQNGGNKAWQDFFNKNTTSLPFDEATIKERYDSEVGEEWKERLTCQVEARQFNKAVFRKERQAILQKQASRSATPAGGVRTNAAVSSSGPGSRTASPAPKARITADQKAQNEAYFERMGNANASRPENLAPSQGGKYGGFGSSMPEPAESQSGGGLADELTKDPVAAITKSFGWLGSVVSKQAKVVNDSYIQPAAKNVCISSPPTCAEHVPDIIVQIAASDFAAQAQKAAAAAGQGITTGARTAAQSVNKFVEGQDAAAASRNVEPEKKDFWDSFGQGGNEGGSGGGVLGSIGTSVLKKTTSPKANPPRKKEEGWGDEW</sequence>
<dbReference type="SUPFAM" id="SSF57863">
    <property type="entry name" value="ArfGap/RecO-like zinc finger"/>
    <property type="match status" value="1"/>
</dbReference>